<dbReference type="InterPro" id="IPR005467">
    <property type="entry name" value="His_kinase_dom"/>
</dbReference>
<dbReference type="Gene3D" id="3.40.50.180">
    <property type="entry name" value="Methylesterase CheB, C-terminal domain"/>
    <property type="match status" value="1"/>
</dbReference>
<dbReference type="Gene3D" id="3.40.50.150">
    <property type="entry name" value="Vaccinia Virus protein VP39"/>
    <property type="match status" value="1"/>
</dbReference>
<evidence type="ECO:0000256" key="2">
    <source>
        <dbReference type="ARBA" id="ARBA00001541"/>
    </source>
</evidence>
<dbReference type="SUPFAM" id="SSF47757">
    <property type="entry name" value="Chemotaxis receptor methyltransferase CheR, N-terminal domain"/>
    <property type="match status" value="1"/>
</dbReference>
<dbReference type="Pfam" id="PF13426">
    <property type="entry name" value="PAS_9"/>
    <property type="match status" value="3"/>
</dbReference>
<dbReference type="Pfam" id="PF01339">
    <property type="entry name" value="CheB_methylest"/>
    <property type="match status" value="1"/>
</dbReference>
<feature type="coiled-coil region" evidence="7">
    <location>
        <begin position="623"/>
        <end position="720"/>
    </location>
</feature>
<evidence type="ECO:0000259" key="8">
    <source>
        <dbReference type="PROSITE" id="PS50109"/>
    </source>
</evidence>
<evidence type="ECO:0000256" key="1">
    <source>
        <dbReference type="ARBA" id="ARBA00000085"/>
    </source>
</evidence>
<dbReference type="InterPro" id="IPR000780">
    <property type="entry name" value="CheR_MeTrfase"/>
</dbReference>
<protein>
    <submittedName>
        <fullName evidence="12">PAS domain S-box protein</fullName>
    </submittedName>
</protein>
<dbReference type="PANTHER" id="PTHR24422:SF10">
    <property type="entry name" value="CHEMOTAXIS PROTEIN METHYLTRANSFERASE 2"/>
    <property type="match status" value="1"/>
</dbReference>
<dbReference type="Gene3D" id="1.10.155.10">
    <property type="entry name" value="Chemotaxis receptor methyltransferase CheR, N-terminal domain"/>
    <property type="match status" value="1"/>
</dbReference>
<dbReference type="CDD" id="cd16434">
    <property type="entry name" value="CheB-CheR_fusion"/>
    <property type="match status" value="1"/>
</dbReference>
<feature type="active site" evidence="6">
    <location>
        <position position="48"/>
    </location>
</feature>
<accession>A0A937KFE4</accession>
<proteinExistence type="predicted"/>
<dbReference type="CDD" id="cd02440">
    <property type="entry name" value="AdoMet_MTases"/>
    <property type="match status" value="1"/>
</dbReference>
<dbReference type="InterPro" id="IPR050903">
    <property type="entry name" value="Bact_Chemotaxis_MeTrfase"/>
</dbReference>
<dbReference type="InterPro" id="IPR036890">
    <property type="entry name" value="HATPase_C_sf"/>
</dbReference>
<keyword evidence="3" id="KW-0489">Methyltransferase</keyword>
<comment type="caution">
    <text evidence="12">The sequence shown here is derived from an EMBL/GenBank/DDBJ whole genome shotgun (WGS) entry which is preliminary data.</text>
</comment>
<dbReference type="GO" id="GO:0000156">
    <property type="term" value="F:phosphorelay response regulator activity"/>
    <property type="evidence" value="ECO:0007669"/>
    <property type="project" value="InterPro"/>
</dbReference>
<dbReference type="InterPro" id="IPR022642">
    <property type="entry name" value="CheR_C"/>
</dbReference>
<dbReference type="PANTHER" id="PTHR24422">
    <property type="entry name" value="CHEMOTAXIS PROTEIN METHYLTRANSFERASE"/>
    <property type="match status" value="1"/>
</dbReference>
<dbReference type="InterPro" id="IPR035965">
    <property type="entry name" value="PAS-like_dom_sf"/>
</dbReference>
<dbReference type="SMART" id="SM00387">
    <property type="entry name" value="HATPase_c"/>
    <property type="match status" value="1"/>
</dbReference>
<feature type="domain" description="CheR-type methyltransferase" evidence="11">
    <location>
        <begin position="205"/>
        <end position="472"/>
    </location>
</feature>
<dbReference type="PROSITE" id="PS50109">
    <property type="entry name" value="HIS_KIN"/>
    <property type="match status" value="1"/>
</dbReference>
<dbReference type="SUPFAM" id="SSF52738">
    <property type="entry name" value="Methylesterase CheB, C-terminal domain"/>
    <property type="match status" value="1"/>
</dbReference>
<evidence type="ECO:0000313" key="13">
    <source>
        <dbReference type="Proteomes" id="UP000614216"/>
    </source>
</evidence>
<dbReference type="SMART" id="SM00091">
    <property type="entry name" value="PAS"/>
    <property type="match status" value="2"/>
</dbReference>
<dbReference type="EMBL" id="JAEUGD010000058">
    <property type="protein sequence ID" value="MBL6448113.1"/>
    <property type="molecule type" value="Genomic_DNA"/>
</dbReference>
<dbReference type="PROSITE" id="PS50122">
    <property type="entry name" value="CHEB"/>
    <property type="match status" value="1"/>
</dbReference>
<dbReference type="Pfam" id="PF00512">
    <property type="entry name" value="HisKA"/>
    <property type="match status" value="1"/>
</dbReference>
<dbReference type="Pfam" id="PF01739">
    <property type="entry name" value="CheR"/>
    <property type="match status" value="1"/>
</dbReference>
<dbReference type="RefSeq" id="WP_202857646.1">
    <property type="nucleotide sequence ID" value="NZ_JAEUGD010000058.1"/>
</dbReference>
<dbReference type="InterPro" id="IPR035909">
    <property type="entry name" value="CheB_C"/>
</dbReference>
<dbReference type="InterPro" id="IPR036097">
    <property type="entry name" value="HisK_dim/P_sf"/>
</dbReference>
<dbReference type="PROSITE" id="PS50113">
    <property type="entry name" value="PAC"/>
    <property type="match status" value="1"/>
</dbReference>
<feature type="active site" evidence="6">
    <location>
        <position position="20"/>
    </location>
</feature>
<keyword evidence="6" id="KW-0145">Chemotaxis</keyword>
<evidence type="ECO:0000256" key="5">
    <source>
        <dbReference type="ARBA" id="ARBA00022691"/>
    </source>
</evidence>
<feature type="domain" description="Histidine kinase" evidence="8">
    <location>
        <begin position="1101"/>
        <end position="1315"/>
    </location>
</feature>
<dbReference type="CDD" id="cd00082">
    <property type="entry name" value="HisKA"/>
    <property type="match status" value="1"/>
</dbReference>
<name>A0A937KFE4_9BACT</name>
<keyword evidence="5" id="KW-0949">S-adenosyl-L-methionine</keyword>
<keyword evidence="4" id="KW-0808">Transferase</keyword>
<dbReference type="Proteomes" id="UP000614216">
    <property type="component" value="Unassembled WGS sequence"/>
</dbReference>
<dbReference type="SMART" id="SM00388">
    <property type="entry name" value="HisKA"/>
    <property type="match status" value="1"/>
</dbReference>
<dbReference type="GO" id="GO:0032259">
    <property type="term" value="P:methylation"/>
    <property type="evidence" value="ECO:0007669"/>
    <property type="project" value="UniProtKB-KW"/>
</dbReference>
<dbReference type="GO" id="GO:0005737">
    <property type="term" value="C:cytoplasm"/>
    <property type="evidence" value="ECO:0007669"/>
    <property type="project" value="InterPro"/>
</dbReference>
<dbReference type="InterPro" id="IPR029063">
    <property type="entry name" value="SAM-dependent_MTases_sf"/>
</dbReference>
<dbReference type="Gene3D" id="1.10.287.130">
    <property type="match status" value="1"/>
</dbReference>
<dbReference type="NCBIfam" id="TIGR00229">
    <property type="entry name" value="sensory_box"/>
    <property type="match status" value="2"/>
</dbReference>
<dbReference type="SUPFAM" id="SSF47384">
    <property type="entry name" value="Homodimeric domain of signal transducing histidine kinase"/>
    <property type="match status" value="1"/>
</dbReference>
<reference evidence="12" key="1">
    <citation type="submission" date="2021-01" db="EMBL/GenBank/DDBJ databases">
        <title>Fulvivirga kasyanovii gen. nov., sp nov., a novel member of the phylum Bacteroidetes isolated from seawater in a mussel farm.</title>
        <authorList>
            <person name="Zhao L.-H."/>
            <person name="Wang Z.-J."/>
        </authorList>
    </citation>
    <scope>NUCLEOTIDE SEQUENCE</scope>
    <source>
        <strain evidence="12">29W222</strain>
    </source>
</reference>
<sequence>MAVKNKNKSADFFIAAIGASEGGLEALQKLISSIPKNAENLAIIVAQHLDSESLLPTLLATRTGLDVAEIRNGIAVQSGMLYVAPPKQEVVFKQGKLFLNKTPAVADPKPSLNLLYSSLAKDHPFRLIGVILSGGGTDGADGMKEIKSAGGITLVQDLDTAKFISMPEATIEATPVDWILSPEEMGRKLGDIISNPEQHVSPKIIGEEAFYSIIQLLEQVVGADFSNYKYETLLRRIEKRLSELQYSSLHEYYNYLKKHTEEADILFKKMQIDVTGLFRDPVVFELLEQYIEKLLDSKQLEGSLRVWVPGCVTGGEAYTLAIIIDAKLREKRLNIPVQIFATDINDSSLTLARKGIYDKESTEKTPSRYREKYLKQINGDMYEISKGVRSMILFLHHDLSYHPPFLRLDLIVCRDLLLYFNKHLQKRIFRVFYTALSSSGYLVLGKSESVGKFTDWFITVQAEAKIYQRKAEKAIRWIKYGNPPLQHRSKPSGEIPIPEMVKETLYNTFKHPYVVVDDSLNIQAISGDVSLYMGLQPGQVDANAINLAHKNLRVELKSLALNCAKSKREVQSQVCKFNSHGHSHYVQFTMCPLLYEKTADQFYMIAFDAVSHGKSELHTVKSVKKGQSRATELEEELKNTKADLQELIDRLEYSNSQLQSLNEELCVSNEELETANEELQSSNEEMHSTYQELKVAHETLTMQEQLLRESRANIQALINNNLQAFILLDADYKVAAFNESAKKVMKKFFRIRLVKGAGLGEIDDDHYNIFSENFLQSLTRKTVQKEYELIDSKGFSRTFNFNFTPVLDENGEMESVSVGMLDITDRKKAEQKVSKLSWVARYTNNGVMITDHKGRIQWVNEGFRRLTGLTFGRVENELFSRFIPKSELRLDAVKKIETALTKKCVVTEVLLKYIRGKKQVWLSLGLTPIFEEKRVTHFIGVLTDITCIIQAEELKKKEEALEQRQWLVDAIASNFPDGIVGLINNSFKYIYVNGGELKRLGCQSSDLLGTNLFDLISANGSELVKTQLKKVFEGENIYLEVPVGEKIYGLYAVPAIEENSIPRALVVLLNLTRQKKVELETLKALKQQMELNDMKSRFVSLASHEFRTPLSTILSSVFLIEQFERDSNRNAVQKHLHRIKSNVKILTEILSEFLSLSKIEDGTLSNNPVKFNVKKFCAEIIDTLVTKEGQEILYKHKGTTEEIYVDKVHLTNILNNLLSNASKYSPKGKKIRLVSKSTEGAFTFSVQDEGIGIPVEDQTQLFDTFFRGNNVSNIQGTGLGLHLVKRYLDIIGGTIDFVSMPGKGSCFTVDIPQMQEVVRTGNHVRVYSAKSK</sequence>
<dbReference type="CDD" id="cd00130">
    <property type="entry name" value="PAS"/>
    <property type="match status" value="1"/>
</dbReference>
<evidence type="ECO:0000256" key="6">
    <source>
        <dbReference type="PROSITE-ProRule" id="PRU00050"/>
    </source>
</evidence>
<dbReference type="SMART" id="SM00138">
    <property type="entry name" value="MeTrc"/>
    <property type="match status" value="1"/>
</dbReference>
<dbReference type="InterPro" id="IPR036804">
    <property type="entry name" value="CheR_N_sf"/>
</dbReference>
<dbReference type="InterPro" id="IPR003661">
    <property type="entry name" value="HisK_dim/P_dom"/>
</dbReference>
<keyword evidence="6" id="KW-0378">Hydrolase</keyword>
<dbReference type="SUPFAM" id="SSF55785">
    <property type="entry name" value="PYP-like sensor domain (PAS domain)"/>
    <property type="match status" value="3"/>
</dbReference>
<dbReference type="InterPro" id="IPR000014">
    <property type="entry name" value="PAS"/>
</dbReference>
<dbReference type="SUPFAM" id="SSF53335">
    <property type="entry name" value="S-adenosyl-L-methionine-dependent methyltransferases"/>
    <property type="match status" value="1"/>
</dbReference>
<feature type="active site" evidence="6">
    <location>
        <position position="138"/>
    </location>
</feature>
<dbReference type="Gene3D" id="3.30.450.20">
    <property type="entry name" value="PAS domain"/>
    <property type="match status" value="3"/>
</dbReference>
<keyword evidence="13" id="KW-1185">Reference proteome</keyword>
<feature type="domain" description="CheB-type methylesterase" evidence="10">
    <location>
        <begin position="14"/>
        <end position="196"/>
    </location>
</feature>
<evidence type="ECO:0000256" key="3">
    <source>
        <dbReference type="ARBA" id="ARBA00022603"/>
    </source>
</evidence>
<dbReference type="PROSITE" id="PS50123">
    <property type="entry name" value="CHER"/>
    <property type="match status" value="1"/>
</dbReference>
<dbReference type="SUPFAM" id="SSF55874">
    <property type="entry name" value="ATPase domain of HSP90 chaperone/DNA topoisomerase II/histidine kinase"/>
    <property type="match status" value="1"/>
</dbReference>
<dbReference type="CDD" id="cd00075">
    <property type="entry name" value="HATPase"/>
    <property type="match status" value="1"/>
</dbReference>
<comment type="catalytic activity">
    <reaction evidence="2">
        <text>L-glutamyl-[protein] + S-adenosyl-L-methionine = [protein]-L-glutamate 5-O-methyl ester + S-adenosyl-L-homocysteine</text>
        <dbReference type="Rhea" id="RHEA:24452"/>
        <dbReference type="Rhea" id="RHEA-COMP:10208"/>
        <dbReference type="Rhea" id="RHEA-COMP:10311"/>
        <dbReference type="ChEBI" id="CHEBI:29973"/>
        <dbReference type="ChEBI" id="CHEBI:57856"/>
        <dbReference type="ChEBI" id="CHEBI:59789"/>
        <dbReference type="ChEBI" id="CHEBI:82795"/>
        <dbReference type="EC" id="2.1.1.80"/>
    </reaction>
</comment>
<dbReference type="Pfam" id="PF02518">
    <property type="entry name" value="HATPase_c"/>
    <property type="match status" value="1"/>
</dbReference>
<dbReference type="Pfam" id="PF03705">
    <property type="entry name" value="CheR_N"/>
    <property type="match status" value="1"/>
</dbReference>
<evidence type="ECO:0000259" key="9">
    <source>
        <dbReference type="PROSITE" id="PS50113"/>
    </source>
</evidence>
<dbReference type="InterPro" id="IPR003594">
    <property type="entry name" value="HATPase_dom"/>
</dbReference>
<dbReference type="PRINTS" id="PR00996">
    <property type="entry name" value="CHERMTFRASE"/>
</dbReference>
<evidence type="ECO:0000313" key="12">
    <source>
        <dbReference type="EMBL" id="MBL6448113.1"/>
    </source>
</evidence>
<dbReference type="Gene3D" id="3.30.565.10">
    <property type="entry name" value="Histidine kinase-like ATPase, C-terminal domain"/>
    <property type="match status" value="1"/>
</dbReference>
<dbReference type="GO" id="GO:0008984">
    <property type="term" value="F:protein-glutamate methylesterase activity"/>
    <property type="evidence" value="ECO:0007669"/>
    <property type="project" value="InterPro"/>
</dbReference>
<dbReference type="InterPro" id="IPR000673">
    <property type="entry name" value="Sig_transdc_resp-reg_Me-estase"/>
</dbReference>
<dbReference type="InterPro" id="IPR000700">
    <property type="entry name" value="PAS-assoc_C"/>
</dbReference>
<evidence type="ECO:0000259" key="10">
    <source>
        <dbReference type="PROSITE" id="PS50122"/>
    </source>
</evidence>
<dbReference type="GO" id="GO:0000155">
    <property type="term" value="F:phosphorelay sensor kinase activity"/>
    <property type="evidence" value="ECO:0007669"/>
    <property type="project" value="InterPro"/>
</dbReference>
<evidence type="ECO:0000256" key="4">
    <source>
        <dbReference type="ARBA" id="ARBA00022679"/>
    </source>
</evidence>
<feature type="domain" description="PAC" evidence="9">
    <location>
        <begin position="783"/>
        <end position="835"/>
    </location>
</feature>
<evidence type="ECO:0000256" key="7">
    <source>
        <dbReference type="SAM" id="Coils"/>
    </source>
</evidence>
<evidence type="ECO:0000259" key="11">
    <source>
        <dbReference type="PROSITE" id="PS50123"/>
    </source>
</evidence>
<dbReference type="GO" id="GO:0006935">
    <property type="term" value="P:chemotaxis"/>
    <property type="evidence" value="ECO:0007669"/>
    <property type="project" value="UniProtKB-UniRule"/>
</dbReference>
<gene>
    <name evidence="12" type="ORF">JMN32_17475</name>
</gene>
<dbReference type="InterPro" id="IPR022641">
    <property type="entry name" value="CheR_N"/>
</dbReference>
<keyword evidence="7" id="KW-0175">Coiled coil</keyword>
<comment type="catalytic activity">
    <reaction evidence="1">
        <text>ATP + protein L-histidine = ADP + protein N-phospho-L-histidine.</text>
        <dbReference type="EC" id="2.7.13.3"/>
    </reaction>
</comment>
<organism evidence="12 13">
    <name type="scientific">Fulvivirga marina</name>
    <dbReference type="NCBI Taxonomy" id="2494733"/>
    <lineage>
        <taxon>Bacteria</taxon>
        <taxon>Pseudomonadati</taxon>
        <taxon>Bacteroidota</taxon>
        <taxon>Cytophagia</taxon>
        <taxon>Cytophagales</taxon>
        <taxon>Fulvivirgaceae</taxon>
        <taxon>Fulvivirga</taxon>
    </lineage>
</organism>
<dbReference type="GO" id="GO:0008983">
    <property type="term" value="F:protein-glutamate O-methyltransferase activity"/>
    <property type="evidence" value="ECO:0007669"/>
    <property type="project" value="UniProtKB-EC"/>
</dbReference>